<protein>
    <submittedName>
        <fullName evidence="1">Uncharacterized protein</fullName>
    </submittedName>
</protein>
<dbReference type="OrthoDB" id="5113984at2"/>
<gene>
    <name evidence="1" type="ORF">FM104_03170</name>
</gene>
<dbReference type="SUPFAM" id="SSF75169">
    <property type="entry name" value="DsrEFH-like"/>
    <property type="match status" value="1"/>
</dbReference>
<evidence type="ECO:0000313" key="2">
    <source>
        <dbReference type="Proteomes" id="UP000196320"/>
    </source>
</evidence>
<organism evidence="1 2">
    <name type="scientific">Microbacterium esteraromaticum</name>
    <dbReference type="NCBI Taxonomy" id="57043"/>
    <lineage>
        <taxon>Bacteria</taxon>
        <taxon>Bacillati</taxon>
        <taxon>Actinomycetota</taxon>
        <taxon>Actinomycetes</taxon>
        <taxon>Micrococcales</taxon>
        <taxon>Microbacteriaceae</taxon>
        <taxon>Microbacterium</taxon>
    </lineage>
</organism>
<evidence type="ECO:0000313" key="1">
    <source>
        <dbReference type="EMBL" id="SJN21467.1"/>
    </source>
</evidence>
<dbReference type="AlphaFoldDB" id="A0A1R4INM8"/>
<proteinExistence type="predicted"/>
<accession>A0A1R4INM8</accession>
<sequence length="111" mass="11507">MNAPNIVMLHVTDRPEDVARAILSARTLHKARPAYSIRIIVNGAALAGLTTDAAPLDIEHLPETATLEACEVGMQVHDIAPAALQDGVGTTASAIAALSEGQLSGAAYIRI</sequence>
<keyword evidence="2" id="KW-1185">Reference proteome</keyword>
<dbReference type="Gene3D" id="3.40.1260.10">
    <property type="entry name" value="DsrEFH-like"/>
    <property type="match status" value="1"/>
</dbReference>
<dbReference type="EMBL" id="FUKO01000011">
    <property type="protein sequence ID" value="SJN21467.1"/>
    <property type="molecule type" value="Genomic_DNA"/>
</dbReference>
<dbReference type="InterPro" id="IPR027396">
    <property type="entry name" value="DsrEFH-like"/>
</dbReference>
<dbReference type="Proteomes" id="UP000196320">
    <property type="component" value="Unassembled WGS sequence"/>
</dbReference>
<dbReference type="RefSeq" id="WP_087130011.1">
    <property type="nucleotide sequence ID" value="NZ_FUKO01000011.1"/>
</dbReference>
<name>A0A1R4INM8_9MICO</name>
<reference evidence="1 2" key="1">
    <citation type="submission" date="2017-02" db="EMBL/GenBank/DDBJ databases">
        <authorList>
            <person name="Peterson S.W."/>
        </authorList>
    </citation>
    <scope>NUCLEOTIDE SEQUENCE [LARGE SCALE GENOMIC DNA]</scope>
    <source>
        <strain evidence="1 2">B Mb 05.01</strain>
    </source>
</reference>